<feature type="transmembrane region" description="Helical" evidence="1">
    <location>
        <begin position="99"/>
        <end position="125"/>
    </location>
</feature>
<dbReference type="OrthoDB" id="9980301at2"/>
<reference evidence="3" key="1">
    <citation type="submission" date="2018-09" db="EMBL/GenBank/DDBJ databases">
        <authorList>
            <person name="Livingstone P.G."/>
            <person name="Whitworth D.E."/>
        </authorList>
    </citation>
    <scope>NUCLEOTIDE SEQUENCE [LARGE SCALE GENOMIC DNA]</scope>
    <source>
        <strain evidence="3">AB047A</strain>
    </source>
</reference>
<organism evidence="2 3">
    <name type="scientific">Corallococcus interemptor</name>
    <dbReference type="NCBI Taxonomy" id="2316720"/>
    <lineage>
        <taxon>Bacteria</taxon>
        <taxon>Pseudomonadati</taxon>
        <taxon>Myxococcota</taxon>
        <taxon>Myxococcia</taxon>
        <taxon>Myxococcales</taxon>
        <taxon>Cystobacterineae</taxon>
        <taxon>Myxococcaceae</taxon>
        <taxon>Corallococcus</taxon>
    </lineage>
</organism>
<gene>
    <name evidence="2" type="ORF">D7X96_37880</name>
</gene>
<keyword evidence="1" id="KW-1133">Transmembrane helix</keyword>
<name>A0A3A8PN26_9BACT</name>
<keyword evidence="1" id="KW-0812">Transmembrane</keyword>
<dbReference type="AlphaFoldDB" id="A0A3A8PN26"/>
<dbReference type="RefSeq" id="WP_121725559.1">
    <property type="nucleotide sequence ID" value="NZ_RAWM01000210.1"/>
</dbReference>
<dbReference type="Proteomes" id="UP000282656">
    <property type="component" value="Unassembled WGS sequence"/>
</dbReference>
<keyword evidence="3" id="KW-1185">Reference proteome</keyword>
<feature type="transmembrane region" description="Helical" evidence="1">
    <location>
        <begin position="64"/>
        <end position="87"/>
    </location>
</feature>
<comment type="caution">
    <text evidence="2">The sequence shown here is derived from an EMBL/GenBank/DDBJ whole genome shotgun (WGS) entry which is preliminary data.</text>
</comment>
<evidence type="ECO:0000256" key="1">
    <source>
        <dbReference type="SAM" id="Phobius"/>
    </source>
</evidence>
<evidence type="ECO:0000313" key="2">
    <source>
        <dbReference type="EMBL" id="RKH57766.1"/>
    </source>
</evidence>
<dbReference type="EMBL" id="RAWM01000210">
    <property type="protein sequence ID" value="RKH57766.1"/>
    <property type="molecule type" value="Genomic_DNA"/>
</dbReference>
<accession>A0A3A8PN26</accession>
<proteinExistence type="predicted"/>
<evidence type="ECO:0000313" key="3">
    <source>
        <dbReference type="Proteomes" id="UP000282656"/>
    </source>
</evidence>
<feature type="transmembrane region" description="Helical" evidence="1">
    <location>
        <begin position="39"/>
        <end position="58"/>
    </location>
</feature>
<sequence length="128" mass="13967">MCRACVAPDSEPAHCRTCRKHLLATGAIRPSNHSTLGEYLAQLSWLTAFLTGGGIYLARRTDMVALWLIIFLIGFTLGLACGVAALIREKGRLRPGIVVPAVIGIVLNTPPFLWGMLMGVLPFIIEHW</sequence>
<keyword evidence="1" id="KW-0472">Membrane</keyword>
<protein>
    <submittedName>
        <fullName evidence="2">Uncharacterized protein</fullName>
    </submittedName>
</protein>